<protein>
    <submittedName>
        <fullName evidence="1">Uncharacterized protein</fullName>
    </submittedName>
</protein>
<accession>A0ABV0RMR0</accession>
<comment type="caution">
    <text evidence="1">The sequence shown here is derived from an EMBL/GenBank/DDBJ whole genome shotgun (WGS) entry which is preliminary data.</text>
</comment>
<dbReference type="EMBL" id="JAHRIN010051179">
    <property type="protein sequence ID" value="MEQ2209309.1"/>
    <property type="molecule type" value="Genomic_DNA"/>
</dbReference>
<reference evidence="1 2" key="1">
    <citation type="submission" date="2021-06" db="EMBL/GenBank/DDBJ databases">
        <authorList>
            <person name="Palmer J.M."/>
        </authorList>
    </citation>
    <scope>NUCLEOTIDE SEQUENCE [LARGE SCALE GENOMIC DNA]</scope>
    <source>
        <strain evidence="1 2">XC_2019</strain>
        <tissue evidence="1">Muscle</tissue>
    </source>
</reference>
<dbReference type="Proteomes" id="UP001434883">
    <property type="component" value="Unassembled WGS sequence"/>
</dbReference>
<keyword evidence="2" id="KW-1185">Reference proteome</keyword>
<name>A0ABV0RMR0_9TELE</name>
<evidence type="ECO:0000313" key="1">
    <source>
        <dbReference type="EMBL" id="MEQ2209309.1"/>
    </source>
</evidence>
<proteinExistence type="predicted"/>
<gene>
    <name evidence="1" type="ORF">XENOCAPTIV_028280</name>
</gene>
<organism evidence="1 2">
    <name type="scientific">Xenoophorus captivus</name>
    <dbReference type="NCBI Taxonomy" id="1517983"/>
    <lineage>
        <taxon>Eukaryota</taxon>
        <taxon>Metazoa</taxon>
        <taxon>Chordata</taxon>
        <taxon>Craniata</taxon>
        <taxon>Vertebrata</taxon>
        <taxon>Euteleostomi</taxon>
        <taxon>Actinopterygii</taxon>
        <taxon>Neopterygii</taxon>
        <taxon>Teleostei</taxon>
        <taxon>Neoteleostei</taxon>
        <taxon>Acanthomorphata</taxon>
        <taxon>Ovalentaria</taxon>
        <taxon>Atherinomorphae</taxon>
        <taxon>Cyprinodontiformes</taxon>
        <taxon>Goodeidae</taxon>
        <taxon>Xenoophorus</taxon>
    </lineage>
</organism>
<evidence type="ECO:0000313" key="2">
    <source>
        <dbReference type="Proteomes" id="UP001434883"/>
    </source>
</evidence>
<sequence length="103" mass="12188">MCCWVWDHLPVNNTVWVKLQLSAQMVTFYSKILWYKEKFIVNPMASFFVKQARIIIPTPRCLTVALRCLRQYASWFSPTWCDATLPSKLYLNMYIIQTEACRG</sequence>